<dbReference type="EMBL" id="JAANQT010004851">
    <property type="protein sequence ID" value="KAG1296876.1"/>
    <property type="molecule type" value="Genomic_DNA"/>
</dbReference>
<dbReference type="Proteomes" id="UP000716291">
    <property type="component" value="Unassembled WGS sequence"/>
</dbReference>
<feature type="region of interest" description="Disordered" evidence="2">
    <location>
        <begin position="1"/>
        <end position="21"/>
    </location>
</feature>
<accession>A0A9P7BKK5</accession>
<dbReference type="SUPFAM" id="SSF57756">
    <property type="entry name" value="Retrovirus zinc finger-like domains"/>
    <property type="match status" value="1"/>
</dbReference>
<feature type="region of interest" description="Disordered" evidence="2">
    <location>
        <begin position="93"/>
        <end position="119"/>
    </location>
</feature>
<dbReference type="InterPro" id="IPR001878">
    <property type="entry name" value="Znf_CCHC"/>
</dbReference>
<protein>
    <recommendedName>
        <fullName evidence="3">CCHC-type domain-containing protein</fullName>
    </recommendedName>
</protein>
<comment type="caution">
    <text evidence="4">The sequence shown here is derived from an EMBL/GenBank/DDBJ whole genome shotgun (WGS) entry which is preliminary data.</text>
</comment>
<evidence type="ECO:0000313" key="5">
    <source>
        <dbReference type="Proteomes" id="UP000716291"/>
    </source>
</evidence>
<dbReference type="Gene3D" id="4.10.60.10">
    <property type="entry name" value="Zinc finger, CCHC-type"/>
    <property type="match status" value="1"/>
</dbReference>
<dbReference type="PROSITE" id="PS50158">
    <property type="entry name" value="ZF_CCHC"/>
    <property type="match status" value="1"/>
</dbReference>
<gene>
    <name evidence="4" type="ORF">G6F64_013130</name>
</gene>
<organism evidence="4 5">
    <name type="scientific">Rhizopus oryzae</name>
    <name type="common">Mucormycosis agent</name>
    <name type="synonym">Rhizopus arrhizus var. delemar</name>
    <dbReference type="NCBI Taxonomy" id="64495"/>
    <lineage>
        <taxon>Eukaryota</taxon>
        <taxon>Fungi</taxon>
        <taxon>Fungi incertae sedis</taxon>
        <taxon>Mucoromycota</taxon>
        <taxon>Mucoromycotina</taxon>
        <taxon>Mucoromycetes</taxon>
        <taxon>Mucorales</taxon>
        <taxon>Mucorineae</taxon>
        <taxon>Rhizopodaceae</taxon>
        <taxon>Rhizopus</taxon>
    </lineage>
</organism>
<feature type="compositionally biased region" description="Low complexity" evidence="2">
    <location>
        <begin position="93"/>
        <end position="102"/>
    </location>
</feature>
<dbReference type="GO" id="GO:0008270">
    <property type="term" value="F:zinc ion binding"/>
    <property type="evidence" value="ECO:0007669"/>
    <property type="project" value="UniProtKB-KW"/>
</dbReference>
<keyword evidence="1" id="KW-0863">Zinc-finger</keyword>
<dbReference type="OrthoDB" id="2220849at2759"/>
<dbReference type="SMART" id="SM00343">
    <property type="entry name" value="ZnF_C2HC"/>
    <property type="match status" value="1"/>
</dbReference>
<sequence>MDGASFRSLPVTGGNQGVGEDNVSVSTMTALMKELEQMRINIVQLQNERQRGPYPRPFNTGVVSGCFYCKEEGHRKVDCPKLRIMGGVPVSGSNVVPLGSGSKPEKGEVSFSGKNSERL</sequence>
<evidence type="ECO:0000313" key="4">
    <source>
        <dbReference type="EMBL" id="KAG1296876.1"/>
    </source>
</evidence>
<name>A0A9P7BKK5_RHIOR</name>
<dbReference type="GO" id="GO:0003676">
    <property type="term" value="F:nucleic acid binding"/>
    <property type="evidence" value="ECO:0007669"/>
    <property type="project" value="InterPro"/>
</dbReference>
<dbReference type="Pfam" id="PF00098">
    <property type="entry name" value="zf-CCHC"/>
    <property type="match status" value="1"/>
</dbReference>
<dbReference type="InterPro" id="IPR036875">
    <property type="entry name" value="Znf_CCHC_sf"/>
</dbReference>
<proteinExistence type="predicted"/>
<dbReference type="AlphaFoldDB" id="A0A9P7BKK5"/>
<reference evidence="4" key="1">
    <citation type="journal article" date="2020" name="Microb. Genom.">
        <title>Genetic diversity of clinical and environmental Mucorales isolates obtained from an investigation of mucormycosis cases among solid organ transplant recipients.</title>
        <authorList>
            <person name="Nguyen M.H."/>
            <person name="Kaul D."/>
            <person name="Muto C."/>
            <person name="Cheng S.J."/>
            <person name="Richter R.A."/>
            <person name="Bruno V.M."/>
            <person name="Liu G."/>
            <person name="Beyhan S."/>
            <person name="Sundermann A.J."/>
            <person name="Mounaud S."/>
            <person name="Pasculle A.W."/>
            <person name="Nierman W.C."/>
            <person name="Driscoll E."/>
            <person name="Cumbie R."/>
            <person name="Clancy C.J."/>
            <person name="Dupont C.L."/>
        </authorList>
    </citation>
    <scope>NUCLEOTIDE SEQUENCE</scope>
    <source>
        <strain evidence="4">GL11</strain>
    </source>
</reference>
<feature type="domain" description="CCHC-type" evidence="3">
    <location>
        <begin position="66"/>
        <end position="81"/>
    </location>
</feature>
<evidence type="ECO:0000256" key="2">
    <source>
        <dbReference type="SAM" id="MobiDB-lite"/>
    </source>
</evidence>
<evidence type="ECO:0000259" key="3">
    <source>
        <dbReference type="PROSITE" id="PS50158"/>
    </source>
</evidence>
<keyword evidence="5" id="KW-1185">Reference proteome</keyword>
<keyword evidence="1" id="KW-0862">Zinc</keyword>
<keyword evidence="1" id="KW-0479">Metal-binding</keyword>
<evidence type="ECO:0000256" key="1">
    <source>
        <dbReference type="PROSITE-ProRule" id="PRU00047"/>
    </source>
</evidence>